<gene>
    <name evidence="1" type="ORF">HNQ85_002146</name>
</gene>
<evidence type="ECO:0000313" key="1">
    <source>
        <dbReference type="EMBL" id="MBA2871871.1"/>
    </source>
</evidence>
<comment type="caution">
    <text evidence="1">The sequence shown here is derived from an EMBL/GenBank/DDBJ whole genome shotgun (WGS) entry which is preliminary data.</text>
</comment>
<proteinExistence type="predicted"/>
<dbReference type="Proteomes" id="UP000580891">
    <property type="component" value="Unassembled WGS sequence"/>
</dbReference>
<keyword evidence="2" id="KW-1185">Reference proteome</keyword>
<dbReference type="AlphaFoldDB" id="A0A7W0BX35"/>
<name>A0A7W0BX35_9BACL</name>
<protein>
    <submittedName>
        <fullName evidence="1">Uncharacterized protein</fullName>
    </submittedName>
</protein>
<evidence type="ECO:0000313" key="2">
    <source>
        <dbReference type="Proteomes" id="UP000580891"/>
    </source>
</evidence>
<sequence length="79" mass="9417">MEEIVENEKLAIGKSEKTNKEAIHSPPRCCLKETFVSNFYFQPRYENVLSWSLFSPKTRDYAKDEHIKKSAMIQSWRFE</sequence>
<accession>A0A7W0BX35</accession>
<dbReference type="EMBL" id="JACDUU010000004">
    <property type="protein sequence ID" value="MBA2871871.1"/>
    <property type="molecule type" value="Genomic_DNA"/>
</dbReference>
<organism evidence="1 2">
    <name type="scientific">[Anoxybacillus] calidus</name>
    <dbReference type="NCBI Taxonomy" id="575178"/>
    <lineage>
        <taxon>Bacteria</taxon>
        <taxon>Bacillati</taxon>
        <taxon>Bacillota</taxon>
        <taxon>Bacilli</taxon>
        <taxon>Bacillales</taxon>
        <taxon>Anoxybacillaceae</taxon>
        <taxon>Paranoxybacillus</taxon>
    </lineage>
</organism>
<reference evidence="1 2" key="1">
    <citation type="submission" date="2020-07" db="EMBL/GenBank/DDBJ databases">
        <title>Genomic Encyclopedia of Type Strains, Phase IV (KMG-IV): sequencing the most valuable type-strain genomes for metagenomic binning, comparative biology and taxonomic classification.</title>
        <authorList>
            <person name="Goeker M."/>
        </authorList>
    </citation>
    <scope>NUCLEOTIDE SEQUENCE [LARGE SCALE GENOMIC DNA]</scope>
    <source>
        <strain evidence="1 2">DSM 25220</strain>
    </source>
</reference>